<gene>
    <name evidence="1" type="ORF">BJ508DRAFT_315762</name>
</gene>
<accession>A0A3N4HDG1</accession>
<proteinExistence type="predicted"/>
<dbReference type="Proteomes" id="UP000275078">
    <property type="component" value="Unassembled WGS sequence"/>
</dbReference>
<dbReference type="EMBL" id="ML119950">
    <property type="protein sequence ID" value="RPA71276.1"/>
    <property type="molecule type" value="Genomic_DNA"/>
</dbReference>
<name>A0A3N4HDG1_ASCIM</name>
<evidence type="ECO:0000313" key="1">
    <source>
        <dbReference type="EMBL" id="RPA71276.1"/>
    </source>
</evidence>
<sequence length="299" mass="33863">MQRVQVMHEKSKIQSYFYKKTGPPGVQSQVVNRALDRRCYMKRRWANIPRMFDDVEGLLVAVSLLLELENSPDQQAESILTGAILNGMTDPTFYFPTWLSGRSLHLGVSQADLPPFRRIASRTVSFSQSVFKDNPGSGAGCLLHRRFDFGMAGLGKTLCDALEWYDYWLYYLWERRANAVSVNGKVDEAVEVTCGCWFCLCGSPEERNKRKRLKRGITGIDLGVADRDRGFLARFGTFCYVIIGIEAVIRHGTGLTESEGKMSRRAGYFELGLALGVLQIWKDLLFIRARVPMVPNAIW</sequence>
<protein>
    <submittedName>
        <fullName evidence="1">Uncharacterized protein</fullName>
    </submittedName>
</protein>
<dbReference type="AlphaFoldDB" id="A0A3N4HDG1"/>
<organism evidence="1 2">
    <name type="scientific">Ascobolus immersus RN42</name>
    <dbReference type="NCBI Taxonomy" id="1160509"/>
    <lineage>
        <taxon>Eukaryota</taxon>
        <taxon>Fungi</taxon>
        <taxon>Dikarya</taxon>
        <taxon>Ascomycota</taxon>
        <taxon>Pezizomycotina</taxon>
        <taxon>Pezizomycetes</taxon>
        <taxon>Pezizales</taxon>
        <taxon>Ascobolaceae</taxon>
        <taxon>Ascobolus</taxon>
    </lineage>
</organism>
<evidence type="ECO:0000313" key="2">
    <source>
        <dbReference type="Proteomes" id="UP000275078"/>
    </source>
</evidence>
<reference evidence="1 2" key="1">
    <citation type="journal article" date="2018" name="Nat. Ecol. Evol.">
        <title>Pezizomycetes genomes reveal the molecular basis of ectomycorrhizal truffle lifestyle.</title>
        <authorList>
            <person name="Murat C."/>
            <person name="Payen T."/>
            <person name="Noel B."/>
            <person name="Kuo A."/>
            <person name="Morin E."/>
            <person name="Chen J."/>
            <person name="Kohler A."/>
            <person name="Krizsan K."/>
            <person name="Balestrini R."/>
            <person name="Da Silva C."/>
            <person name="Montanini B."/>
            <person name="Hainaut M."/>
            <person name="Levati E."/>
            <person name="Barry K.W."/>
            <person name="Belfiori B."/>
            <person name="Cichocki N."/>
            <person name="Clum A."/>
            <person name="Dockter R.B."/>
            <person name="Fauchery L."/>
            <person name="Guy J."/>
            <person name="Iotti M."/>
            <person name="Le Tacon F."/>
            <person name="Lindquist E.A."/>
            <person name="Lipzen A."/>
            <person name="Malagnac F."/>
            <person name="Mello A."/>
            <person name="Molinier V."/>
            <person name="Miyauchi S."/>
            <person name="Poulain J."/>
            <person name="Riccioni C."/>
            <person name="Rubini A."/>
            <person name="Sitrit Y."/>
            <person name="Splivallo R."/>
            <person name="Traeger S."/>
            <person name="Wang M."/>
            <person name="Zifcakova L."/>
            <person name="Wipf D."/>
            <person name="Zambonelli A."/>
            <person name="Paolocci F."/>
            <person name="Nowrousian M."/>
            <person name="Ottonello S."/>
            <person name="Baldrian P."/>
            <person name="Spatafora J.W."/>
            <person name="Henrissat B."/>
            <person name="Nagy L.G."/>
            <person name="Aury J.M."/>
            <person name="Wincker P."/>
            <person name="Grigoriev I.V."/>
            <person name="Bonfante P."/>
            <person name="Martin F.M."/>
        </authorList>
    </citation>
    <scope>NUCLEOTIDE SEQUENCE [LARGE SCALE GENOMIC DNA]</scope>
    <source>
        <strain evidence="1 2">RN42</strain>
    </source>
</reference>
<keyword evidence="2" id="KW-1185">Reference proteome</keyword>